<sequence>MVSKIFPFELRTRFASPLTWLILLMMCFQGVWYALAVYDFYVHDQAMINGAGIFYVCLSGGGMILMIIIAMITGMSLYRDIEQRTALFLYTFPVSEKRFFLGRFFGAYAINLLLVAAYVVGMIIMPYLGFGPADKFGPVPWLQLLHGYVLFGVLNIFLLTVVSYFCIVRFRNMAASYIGIFLLVLVFLVAEAVSGNSPYITALMILDPFGFVYTKEIVDGMSVAEKNIGFLPIDERLLFNRLLWVGIGLLAFTYSYFRFSFRNFIQAAFGSARKTLQDDVVASHDASFTHVAVPHVKRVFSIGEYFRKLGRFALVEFLNVVRPVSFKVVLMVIAVMFFLYMILWNPVYYVGAQVPLTSGMTTTRLHTGFLMIILLMIWSGELFFKDRTTGLWQVADAAPIPSWVTLLSRFVAMCGVALIISLTMFASGIVAQVGQGFFAIDWQVYAYDLLGFRFGWLTYVLYIGLVFFVAGLTGNRFLTHVVCVGYFIFIAISFDTGIIEQIRYGYALVPGLDDFSELNRYGIFLKASFWYFLLWLSLAISFLLAGIRFWNRGSEKGVFKRVFSLHGELGWGGVAISLASLAVFFFLQSFLIAEVNTTRNYVPSGQEDTEAAEYEKRFGEVQFSASPRITAVDLQLDLYPLEQAAECRAELTLDNPSNEPVEKLYVNADYFTEISSLSMNGRELERLEADKVLGMEVYAFPEVMAPGDIRTLIIDSRRSYPGLSQGEPRADLAYNGLLMERFVPVIGYDSGKELQENNERKANGLDMLDSRMDSVDDPVSLVKHYLATDAALVSGTITVSTPATQTTFAPGMLVKRWEENGRNYFRYELEKPSPLHWCIGSADYAEEALTVGETEVTLLYKADHGYNIDLYCEALEEGMNYLESHLGAYPYSELRVVEIPFYQDPFYAFANTIAISEKEGWYGDRNNADVVSFIRASVTRELFRQWVLENGLLADVQGAEMLWTALPEALALGFLEQRDGEERVAVVLDKKRRKYGKDRGAEPNTEPSLLYADGIDYLEENKGAIALYHVSETIGHKRLLYLVREWFTMQEGKPLVFKDFYEYLKSEVALDEKMRMMFEIVEK</sequence>
<evidence type="ECO:0000313" key="2">
    <source>
        <dbReference type="EMBL" id="PWW80950.1"/>
    </source>
</evidence>
<feature type="transmembrane region" description="Helical" evidence="1">
    <location>
        <begin position="238"/>
        <end position="257"/>
    </location>
</feature>
<feature type="transmembrane region" description="Helical" evidence="1">
    <location>
        <begin position="571"/>
        <end position="593"/>
    </location>
</feature>
<accession>A0A317T417</accession>
<protein>
    <submittedName>
        <fullName evidence="2">Uncharacterized protein</fullName>
    </submittedName>
</protein>
<dbReference type="RefSeq" id="WP_110024386.1">
    <property type="nucleotide sequence ID" value="NZ_PDNZ01000014.1"/>
</dbReference>
<dbReference type="SUPFAM" id="SSF55486">
    <property type="entry name" value="Metalloproteases ('zincins'), catalytic domain"/>
    <property type="match status" value="1"/>
</dbReference>
<feature type="transmembrane region" description="Helical" evidence="1">
    <location>
        <begin position="477"/>
        <end position="499"/>
    </location>
</feature>
<feature type="transmembrane region" description="Helical" evidence="1">
    <location>
        <begin position="145"/>
        <end position="167"/>
    </location>
</feature>
<feature type="transmembrane region" description="Helical" evidence="1">
    <location>
        <begin position="364"/>
        <end position="384"/>
    </location>
</feature>
<gene>
    <name evidence="2" type="ORF">CR164_12760</name>
</gene>
<feature type="transmembrane region" description="Helical" evidence="1">
    <location>
        <begin position="529"/>
        <end position="550"/>
    </location>
</feature>
<feature type="transmembrane region" description="Helical" evidence="1">
    <location>
        <begin position="20"/>
        <end position="41"/>
    </location>
</feature>
<feature type="transmembrane region" description="Helical" evidence="1">
    <location>
        <begin position="99"/>
        <end position="125"/>
    </location>
</feature>
<proteinExistence type="predicted"/>
<keyword evidence="3" id="KW-1185">Reference proteome</keyword>
<comment type="caution">
    <text evidence="2">The sequence shown here is derived from an EMBL/GenBank/DDBJ whole genome shotgun (WGS) entry which is preliminary data.</text>
</comment>
<feature type="transmembrane region" description="Helical" evidence="1">
    <location>
        <begin position="174"/>
        <end position="194"/>
    </location>
</feature>
<dbReference type="Gene3D" id="1.10.390.10">
    <property type="entry name" value="Neutral Protease Domain 2"/>
    <property type="match status" value="1"/>
</dbReference>
<dbReference type="EMBL" id="PDNZ01000014">
    <property type="protein sequence ID" value="PWW80950.1"/>
    <property type="molecule type" value="Genomic_DNA"/>
</dbReference>
<organism evidence="2 3">
    <name type="scientific">Prosthecochloris marina</name>
    <dbReference type="NCBI Taxonomy" id="2017681"/>
    <lineage>
        <taxon>Bacteria</taxon>
        <taxon>Pseudomonadati</taxon>
        <taxon>Chlorobiota</taxon>
        <taxon>Chlorobiia</taxon>
        <taxon>Chlorobiales</taxon>
        <taxon>Chlorobiaceae</taxon>
        <taxon>Prosthecochloris</taxon>
    </lineage>
</organism>
<name>A0A317T417_9CHLB</name>
<dbReference type="OrthoDB" id="910223at2"/>
<reference evidence="3" key="1">
    <citation type="submission" date="2017-10" db="EMBL/GenBank/DDBJ databases">
        <authorList>
            <person name="Gaisin V.A."/>
            <person name="Rysina M.S."/>
            <person name="Grouzdev D.S."/>
        </authorList>
    </citation>
    <scope>NUCLEOTIDE SEQUENCE [LARGE SCALE GENOMIC DNA]</scope>
    <source>
        <strain evidence="3">V1</strain>
    </source>
</reference>
<dbReference type="InterPro" id="IPR027268">
    <property type="entry name" value="Peptidase_M4/M1_CTD_sf"/>
</dbReference>
<dbReference type="AlphaFoldDB" id="A0A317T417"/>
<feature type="transmembrane region" description="Helical" evidence="1">
    <location>
        <begin position="450"/>
        <end position="470"/>
    </location>
</feature>
<keyword evidence="1" id="KW-1133">Transmembrane helix</keyword>
<dbReference type="Proteomes" id="UP000246278">
    <property type="component" value="Unassembled WGS sequence"/>
</dbReference>
<feature type="transmembrane region" description="Helical" evidence="1">
    <location>
        <begin position="410"/>
        <end position="430"/>
    </location>
</feature>
<evidence type="ECO:0000313" key="3">
    <source>
        <dbReference type="Proteomes" id="UP000246278"/>
    </source>
</evidence>
<feature type="transmembrane region" description="Helical" evidence="1">
    <location>
        <begin position="53"/>
        <end position="78"/>
    </location>
</feature>
<keyword evidence="1" id="KW-0472">Membrane</keyword>
<feature type="transmembrane region" description="Helical" evidence="1">
    <location>
        <begin position="324"/>
        <end position="344"/>
    </location>
</feature>
<keyword evidence="1" id="KW-0812">Transmembrane</keyword>
<evidence type="ECO:0000256" key="1">
    <source>
        <dbReference type="SAM" id="Phobius"/>
    </source>
</evidence>